<evidence type="ECO:0000256" key="4">
    <source>
        <dbReference type="ARBA" id="ARBA00022496"/>
    </source>
</evidence>
<evidence type="ECO:0000313" key="17">
    <source>
        <dbReference type="EMBL" id="CAH0993063.1"/>
    </source>
</evidence>
<dbReference type="RefSeq" id="WP_237445745.1">
    <property type="nucleotide sequence ID" value="NZ_CAKLPX010000004.1"/>
</dbReference>
<dbReference type="InterPro" id="IPR036942">
    <property type="entry name" value="Beta-barrel_TonB_sf"/>
</dbReference>
<comment type="caution">
    <text evidence="17">The sequence shown here is derived from an EMBL/GenBank/DDBJ whole genome shotgun (WGS) entry which is preliminary data.</text>
</comment>
<evidence type="ECO:0000256" key="11">
    <source>
        <dbReference type="PROSITE-ProRule" id="PRU01360"/>
    </source>
</evidence>
<gene>
    <name evidence="17" type="primary">fyuA_3</name>
    <name evidence="17" type="ORF">SIN8267_03202</name>
</gene>
<evidence type="ECO:0000256" key="3">
    <source>
        <dbReference type="ARBA" id="ARBA00022452"/>
    </source>
</evidence>
<feature type="region of interest" description="Disordered" evidence="13">
    <location>
        <begin position="282"/>
        <end position="305"/>
    </location>
</feature>
<name>A0ABM9AIK7_9GAMM</name>
<dbReference type="InterPro" id="IPR000531">
    <property type="entry name" value="Beta-barrel_TonB"/>
</dbReference>
<dbReference type="Pfam" id="PF00593">
    <property type="entry name" value="TonB_dep_Rec_b-barrel"/>
    <property type="match status" value="1"/>
</dbReference>
<evidence type="ECO:0000256" key="14">
    <source>
        <dbReference type="SAM" id="SignalP"/>
    </source>
</evidence>
<dbReference type="Proteomes" id="UP000838100">
    <property type="component" value="Unassembled WGS sequence"/>
</dbReference>
<evidence type="ECO:0000259" key="16">
    <source>
        <dbReference type="Pfam" id="PF07715"/>
    </source>
</evidence>
<dbReference type="CDD" id="cd01347">
    <property type="entry name" value="ligand_gated_channel"/>
    <property type="match status" value="1"/>
</dbReference>
<evidence type="ECO:0000256" key="10">
    <source>
        <dbReference type="ARBA" id="ARBA00023237"/>
    </source>
</evidence>
<dbReference type="EMBL" id="CAKLPX010000004">
    <property type="protein sequence ID" value="CAH0993063.1"/>
    <property type="molecule type" value="Genomic_DNA"/>
</dbReference>
<evidence type="ECO:0000256" key="9">
    <source>
        <dbReference type="ARBA" id="ARBA00023136"/>
    </source>
</evidence>
<accession>A0ABM9AIK7</accession>
<keyword evidence="5 11" id="KW-0812">Transmembrane</keyword>
<protein>
    <submittedName>
        <fullName evidence="17">Pesticin receptor</fullName>
    </submittedName>
</protein>
<reference evidence="17" key="1">
    <citation type="submission" date="2021-12" db="EMBL/GenBank/DDBJ databases">
        <authorList>
            <person name="Rodrigo-Torres L."/>
            <person name="Arahal R. D."/>
            <person name="Lucena T."/>
        </authorList>
    </citation>
    <scope>NUCLEOTIDE SEQUENCE</scope>
    <source>
        <strain evidence="17">CECT 8267</strain>
    </source>
</reference>
<evidence type="ECO:0000256" key="1">
    <source>
        <dbReference type="ARBA" id="ARBA00004571"/>
    </source>
</evidence>
<dbReference type="SUPFAM" id="SSF56935">
    <property type="entry name" value="Porins"/>
    <property type="match status" value="1"/>
</dbReference>
<evidence type="ECO:0000256" key="12">
    <source>
        <dbReference type="RuleBase" id="RU003357"/>
    </source>
</evidence>
<feature type="chain" id="PRO_5045232309" evidence="14">
    <location>
        <begin position="31"/>
        <end position="739"/>
    </location>
</feature>
<keyword evidence="2 11" id="KW-0813">Transport</keyword>
<evidence type="ECO:0000256" key="7">
    <source>
        <dbReference type="ARBA" id="ARBA00023065"/>
    </source>
</evidence>
<evidence type="ECO:0000256" key="8">
    <source>
        <dbReference type="ARBA" id="ARBA00023077"/>
    </source>
</evidence>
<keyword evidence="9 11" id="KW-0472">Membrane</keyword>
<comment type="similarity">
    <text evidence="11 12">Belongs to the TonB-dependent receptor family.</text>
</comment>
<dbReference type="Pfam" id="PF07715">
    <property type="entry name" value="Plug"/>
    <property type="match status" value="1"/>
</dbReference>
<evidence type="ECO:0000259" key="15">
    <source>
        <dbReference type="Pfam" id="PF00593"/>
    </source>
</evidence>
<organism evidence="17 18">
    <name type="scientific">Sinobacterium norvegicum</name>
    <dbReference type="NCBI Taxonomy" id="1641715"/>
    <lineage>
        <taxon>Bacteria</taxon>
        <taxon>Pseudomonadati</taxon>
        <taxon>Pseudomonadota</taxon>
        <taxon>Gammaproteobacteria</taxon>
        <taxon>Cellvibrionales</taxon>
        <taxon>Spongiibacteraceae</taxon>
        <taxon>Sinobacterium</taxon>
    </lineage>
</organism>
<dbReference type="PROSITE" id="PS52016">
    <property type="entry name" value="TONB_DEPENDENT_REC_3"/>
    <property type="match status" value="1"/>
</dbReference>
<feature type="domain" description="TonB-dependent receptor plug" evidence="16">
    <location>
        <begin position="51"/>
        <end position="158"/>
    </location>
</feature>
<evidence type="ECO:0000256" key="2">
    <source>
        <dbReference type="ARBA" id="ARBA00022448"/>
    </source>
</evidence>
<dbReference type="PANTHER" id="PTHR32552">
    <property type="entry name" value="FERRICHROME IRON RECEPTOR-RELATED"/>
    <property type="match status" value="1"/>
</dbReference>
<evidence type="ECO:0000256" key="6">
    <source>
        <dbReference type="ARBA" id="ARBA00023004"/>
    </source>
</evidence>
<evidence type="ECO:0000256" key="5">
    <source>
        <dbReference type="ARBA" id="ARBA00022692"/>
    </source>
</evidence>
<evidence type="ECO:0000256" key="13">
    <source>
        <dbReference type="SAM" id="MobiDB-lite"/>
    </source>
</evidence>
<feature type="domain" description="TonB-dependent receptor-like beta-barrel" evidence="15">
    <location>
        <begin position="292"/>
        <end position="705"/>
    </location>
</feature>
<feature type="signal peptide" evidence="14">
    <location>
        <begin position="1"/>
        <end position="30"/>
    </location>
</feature>
<evidence type="ECO:0000313" key="18">
    <source>
        <dbReference type="Proteomes" id="UP000838100"/>
    </source>
</evidence>
<dbReference type="PANTHER" id="PTHR32552:SF81">
    <property type="entry name" value="TONB-DEPENDENT OUTER MEMBRANE RECEPTOR"/>
    <property type="match status" value="1"/>
</dbReference>
<keyword evidence="10 11" id="KW-0998">Cell outer membrane</keyword>
<dbReference type="InterPro" id="IPR012910">
    <property type="entry name" value="Plug_dom"/>
</dbReference>
<keyword evidence="4" id="KW-0410">Iron transport</keyword>
<keyword evidence="6" id="KW-0408">Iron</keyword>
<keyword evidence="3 11" id="KW-1134">Transmembrane beta strand</keyword>
<dbReference type="Gene3D" id="2.40.170.20">
    <property type="entry name" value="TonB-dependent receptor, beta-barrel domain"/>
    <property type="match status" value="1"/>
</dbReference>
<sequence length="739" mass="80504">MIKIKNNISAMLALASAVSAVGAFSSNTYAQQGEIALEEVIVTARKREESLQDVAVSVTAITTQLDNSAVRNIKDLQNYVPNVSIDMTPASSAASISIRGVSFQEPDKSLDPPIGVILDGVYIGTAAGQLMDNFDIERIEVLRGPQGTLFGKNTVGGALNIVRSEPTKEFGAKVKVGADNFGLLEAKAVVNLPLTEAGGLKLFATKSESDGYIENDVYGGDVGGTDFQQFGATAAFDIGDNFDIALTLERIEDDSDWGAFSNFNEMSELACMLPALTAGMPEGCAESDPNSDEDHSSTNGPNSASATNDFAALTMNWTVADWTLTSITGAVSRDEDARLEYDANSIEFMYVNTGSEYSQFSQEFRASGELTDNIFATFGAYYWDSDYKQNQTSYQMWDWFGMPPGATQHLDNSGTNTATSLFANVDWNITEDLILNLGGRYTDEEKTITTYAAGIKMADGTPITPDGPEEKFDQSWTNFSPRVALQYNFTDDVMAFVSYSEGFRSGGYFARSTVPDADGYDPETVNSWEAGVKTELWNNRLRLNGTLFYGDYQDKQEDVIVSVPGQSANTVIRNAADAVLQGVELEATAQLTHSLSVYANAGYLDASFKDFYADIDGGAIEEPTDNSDLELRNAPEYTFAAGADYYQDVGFGELGLHYSYRWTDDYQTVIDNDPRGEVEAMGIHNASIDLTVAENYRISAYGRNLSDERYARVVVIPTFAAFGQYNAPRNFGVELVADF</sequence>
<keyword evidence="8 12" id="KW-0798">TonB box</keyword>
<proteinExistence type="inferred from homology"/>
<dbReference type="InterPro" id="IPR039426">
    <property type="entry name" value="TonB-dep_rcpt-like"/>
</dbReference>
<keyword evidence="18" id="KW-1185">Reference proteome</keyword>
<keyword evidence="17" id="KW-0675">Receptor</keyword>
<comment type="subcellular location">
    <subcellularLocation>
        <location evidence="1 11">Cell outer membrane</location>
        <topology evidence="1 11">Multi-pass membrane protein</topology>
    </subcellularLocation>
</comment>
<keyword evidence="7" id="KW-0406">Ion transport</keyword>
<keyword evidence="14" id="KW-0732">Signal</keyword>